<organism evidence="2 3">
    <name type="scientific">Cladonia borealis</name>
    <dbReference type="NCBI Taxonomy" id="184061"/>
    <lineage>
        <taxon>Eukaryota</taxon>
        <taxon>Fungi</taxon>
        <taxon>Dikarya</taxon>
        <taxon>Ascomycota</taxon>
        <taxon>Pezizomycotina</taxon>
        <taxon>Lecanoromycetes</taxon>
        <taxon>OSLEUM clade</taxon>
        <taxon>Lecanoromycetidae</taxon>
        <taxon>Lecanorales</taxon>
        <taxon>Lecanorineae</taxon>
        <taxon>Cladoniaceae</taxon>
        <taxon>Cladonia</taxon>
    </lineage>
</organism>
<dbReference type="Proteomes" id="UP001166286">
    <property type="component" value="Unassembled WGS sequence"/>
</dbReference>
<name>A0AA39QTX3_9LECA</name>
<feature type="compositionally biased region" description="Basic and acidic residues" evidence="1">
    <location>
        <begin position="7"/>
        <end position="21"/>
    </location>
</feature>
<dbReference type="EMBL" id="JAFEKC020000021">
    <property type="protein sequence ID" value="KAK0508299.1"/>
    <property type="molecule type" value="Genomic_DNA"/>
</dbReference>
<accession>A0AA39QTX3</accession>
<reference evidence="2" key="1">
    <citation type="submission" date="2023-03" db="EMBL/GenBank/DDBJ databases">
        <title>Complete genome of Cladonia borealis.</title>
        <authorList>
            <person name="Park H."/>
        </authorList>
    </citation>
    <scope>NUCLEOTIDE SEQUENCE</scope>
    <source>
        <strain evidence="2">ANT050790</strain>
    </source>
</reference>
<evidence type="ECO:0000313" key="3">
    <source>
        <dbReference type="Proteomes" id="UP001166286"/>
    </source>
</evidence>
<gene>
    <name evidence="2" type="ORF">JMJ35_009383</name>
</gene>
<feature type="compositionally biased region" description="Polar residues" evidence="1">
    <location>
        <begin position="25"/>
        <end position="52"/>
    </location>
</feature>
<feature type="region of interest" description="Disordered" evidence="1">
    <location>
        <begin position="1"/>
        <end position="82"/>
    </location>
</feature>
<evidence type="ECO:0000256" key="1">
    <source>
        <dbReference type="SAM" id="MobiDB-lite"/>
    </source>
</evidence>
<dbReference type="AlphaFoldDB" id="A0AA39QTX3"/>
<proteinExistence type="predicted"/>
<evidence type="ECO:0000313" key="2">
    <source>
        <dbReference type="EMBL" id="KAK0508299.1"/>
    </source>
</evidence>
<keyword evidence="3" id="KW-1185">Reference proteome</keyword>
<protein>
    <submittedName>
        <fullName evidence="2">Uncharacterized protein</fullName>
    </submittedName>
</protein>
<sequence>MSWLRRLSRDRASKADPDLHMPSRPFTTAAANNVDVQQSPPFKDTQYSSGFNSHDKLQSYRPSTAGDQGYNATPRGPISSGDVLSHRPITAGMEPTPDPLTKAFNEAIRPYLDQIEELKNKLEDTNYQLQQLEDERADMHAWIDKRGLRADVPPSIAQAMNTDQTSAQTLNYQLDRKMTVLNHDLHRLQDSLSSHLPTATFATTLAQLIPSIETLAELPNGPPLAFELIIKLGGNLNSHGGDEGWNNEADASSRAEFYAQLDDAMLDVVRARLAPNSREDPLWQVSRDVKRLEKTGAFLRSKLGLQSYFPRSLEVMKRGEEV</sequence>
<comment type="caution">
    <text evidence="2">The sequence shown here is derived from an EMBL/GenBank/DDBJ whole genome shotgun (WGS) entry which is preliminary data.</text>
</comment>